<dbReference type="HOGENOM" id="CLU_438742_0_0_1"/>
<dbReference type="Proteomes" id="UP000007978">
    <property type="component" value="Chromosome 2"/>
</dbReference>
<accession>K3VRC1</accession>
<feature type="compositionally biased region" description="Basic and acidic residues" evidence="1">
    <location>
        <begin position="129"/>
        <end position="147"/>
    </location>
</feature>
<dbReference type="EMBL" id="AFNW01000056">
    <property type="protein sequence ID" value="EKJ77704.1"/>
    <property type="molecule type" value="Genomic_DNA"/>
</dbReference>
<evidence type="ECO:0000256" key="1">
    <source>
        <dbReference type="SAM" id="MobiDB-lite"/>
    </source>
</evidence>
<dbReference type="AlphaFoldDB" id="K3VRC1"/>
<feature type="compositionally biased region" description="Polar residues" evidence="1">
    <location>
        <begin position="165"/>
        <end position="175"/>
    </location>
</feature>
<evidence type="ECO:0008006" key="4">
    <source>
        <dbReference type="Google" id="ProtNLM"/>
    </source>
</evidence>
<gene>
    <name evidence="2" type="ORF">FPSE_02202</name>
</gene>
<reference evidence="2 3" key="1">
    <citation type="journal article" date="2012" name="PLoS Pathog.">
        <title>Comparative pathogenomics reveals horizontally acquired novel virulence genes in fungi infecting cereal hosts.</title>
        <authorList>
            <person name="Gardiner D.M."/>
            <person name="McDonald M.C."/>
            <person name="Covarelli L."/>
            <person name="Solomon P.S."/>
            <person name="Rusu A.G."/>
            <person name="Marshall M."/>
            <person name="Kazan K."/>
            <person name="Chakraborty S."/>
            <person name="McDonald B.A."/>
            <person name="Manners J.M."/>
        </authorList>
    </citation>
    <scope>NUCLEOTIDE SEQUENCE [LARGE SCALE GENOMIC DNA]</scope>
    <source>
        <strain evidence="2 3">CS3096</strain>
    </source>
</reference>
<feature type="compositionally biased region" description="Polar residues" evidence="1">
    <location>
        <begin position="200"/>
        <end position="212"/>
    </location>
</feature>
<organism evidence="2 3">
    <name type="scientific">Fusarium pseudograminearum (strain CS3096)</name>
    <name type="common">Wheat and barley crown-rot fungus</name>
    <dbReference type="NCBI Taxonomy" id="1028729"/>
    <lineage>
        <taxon>Eukaryota</taxon>
        <taxon>Fungi</taxon>
        <taxon>Dikarya</taxon>
        <taxon>Ascomycota</taxon>
        <taxon>Pezizomycotina</taxon>
        <taxon>Sordariomycetes</taxon>
        <taxon>Hypocreomycetidae</taxon>
        <taxon>Hypocreales</taxon>
        <taxon>Nectriaceae</taxon>
        <taxon>Fusarium</taxon>
    </lineage>
</organism>
<protein>
    <recommendedName>
        <fullName evidence="4">Aminoglycoside phosphotransferase domain-containing protein</fullName>
    </recommendedName>
</protein>
<sequence length="623" mass="70817">MRHVMSKSPKQHPIINTIQMSSPTIARTWRKRLADLYEQDCGPLPDPVPTFGADLITAPSTPVLSASMAKPDPDFLKKLDQGITVALATLSPDYDNDFNSSSDDEDCAPWSPRAHAALFFEMAPAPRVTRKDQKRKCSDGRKDKHSLQDTQPHKRARRIAKMGKTSFSQPKQLSRSAKEHHSPYSPPQTPSPTTQASPKDGTNSAQSKESLVSQPPPSMQRPPSEADESLLQRELRQKSVVFDYPYRNNVSRCTGPEDTDTFIGRDDVLFVSLFTKSANAIPIASFEAYADHLKYSSMRNKHTDIAHRVLNPWLTLLIYKIMSSQYVKRFRRNSSHVIFFSKFCIKSTDCTSLAEAQAMQFISKVTTIPIPRVYCAFEHKSRVYILMERIQGQSLWNGWCQRSPESRARILDQLRSMIAELRCLQPENSMEISNVVGGPIYDQRLPKMSIWGPFRTIGEFHQELRNSIKPEDVSHESTPTDLQRLVSFHEKDFGRPIFTHGDLSNSLTPLTRIRASNKLWEVASKQLKDTGCMAEHISFEQGGWVISDARILFEREKKRSYYYTYVESPVLEKWEHKAKASGKYNEEDMKLQPPASRIPSDVAKLGVQVRQIKVIESKARSVA</sequence>
<dbReference type="OrthoDB" id="5093195at2759"/>
<dbReference type="KEGG" id="fpu:FPSE_02202"/>
<dbReference type="InterPro" id="IPR051678">
    <property type="entry name" value="AGP_Transferase"/>
</dbReference>
<dbReference type="eggNOG" id="ENOG502R9UI">
    <property type="taxonomic scope" value="Eukaryota"/>
</dbReference>
<name>K3VRC1_FUSPC</name>
<keyword evidence="3" id="KW-1185">Reference proteome</keyword>
<proteinExistence type="predicted"/>
<dbReference type="SUPFAM" id="SSF56112">
    <property type="entry name" value="Protein kinase-like (PK-like)"/>
    <property type="match status" value="1"/>
</dbReference>
<dbReference type="InterPro" id="IPR011009">
    <property type="entry name" value="Kinase-like_dom_sf"/>
</dbReference>
<dbReference type="PANTHER" id="PTHR21310:SF55">
    <property type="entry name" value="AMINOGLYCOSIDE PHOSPHOTRANSFERASE DOMAIN-CONTAINING PROTEIN"/>
    <property type="match status" value="1"/>
</dbReference>
<dbReference type="GeneID" id="20360821"/>
<comment type="caution">
    <text evidence="2">The sequence shown here is derived from an EMBL/GenBank/DDBJ whole genome shotgun (WGS) entry which is preliminary data.</text>
</comment>
<evidence type="ECO:0000313" key="3">
    <source>
        <dbReference type="Proteomes" id="UP000007978"/>
    </source>
</evidence>
<dbReference type="RefSeq" id="XP_009253596.1">
    <property type="nucleotide sequence ID" value="XM_009255321.1"/>
</dbReference>
<evidence type="ECO:0000313" key="2">
    <source>
        <dbReference type="EMBL" id="EKJ77704.1"/>
    </source>
</evidence>
<feature type="region of interest" description="Disordered" evidence="1">
    <location>
        <begin position="122"/>
        <end position="230"/>
    </location>
</feature>
<dbReference type="PANTHER" id="PTHR21310">
    <property type="entry name" value="AMINOGLYCOSIDE PHOSPHOTRANSFERASE-RELATED-RELATED"/>
    <property type="match status" value="1"/>
</dbReference>
<dbReference type="CDD" id="cd05120">
    <property type="entry name" value="APH_ChoK_like"/>
    <property type="match status" value="1"/>
</dbReference>